<proteinExistence type="predicted"/>
<feature type="transmembrane region" description="Helical" evidence="2">
    <location>
        <begin position="117"/>
        <end position="138"/>
    </location>
</feature>
<name>A0AAD6SVL0_9AGAR</name>
<feature type="transmembrane region" description="Helical" evidence="2">
    <location>
        <begin position="224"/>
        <end position="246"/>
    </location>
</feature>
<feature type="transmembrane region" description="Helical" evidence="2">
    <location>
        <begin position="158"/>
        <end position="180"/>
    </location>
</feature>
<evidence type="ECO:0000313" key="5">
    <source>
        <dbReference type="Proteomes" id="UP001218188"/>
    </source>
</evidence>
<comment type="caution">
    <text evidence="4">The sequence shown here is derived from an EMBL/GenBank/DDBJ whole genome shotgun (WGS) entry which is preliminary data.</text>
</comment>
<dbReference type="PANTHER" id="PTHR40465:SF1">
    <property type="entry name" value="DUF6534 DOMAIN-CONTAINING PROTEIN"/>
    <property type="match status" value="1"/>
</dbReference>
<feature type="transmembrane region" description="Helical" evidence="2">
    <location>
        <begin position="12"/>
        <end position="31"/>
    </location>
</feature>
<dbReference type="PROSITE" id="PS51257">
    <property type="entry name" value="PROKAR_LIPOPROTEIN"/>
    <property type="match status" value="1"/>
</dbReference>
<accession>A0AAD6SVL0</accession>
<feature type="transmembrane region" description="Helical" evidence="2">
    <location>
        <begin position="192"/>
        <end position="218"/>
    </location>
</feature>
<evidence type="ECO:0000313" key="4">
    <source>
        <dbReference type="EMBL" id="KAJ7034864.1"/>
    </source>
</evidence>
<evidence type="ECO:0000256" key="1">
    <source>
        <dbReference type="SAM" id="MobiDB-lite"/>
    </source>
</evidence>
<keyword evidence="5" id="KW-1185">Reference proteome</keyword>
<dbReference type="Proteomes" id="UP001218188">
    <property type="component" value="Unassembled WGS sequence"/>
</dbReference>
<feature type="compositionally biased region" description="Polar residues" evidence="1">
    <location>
        <begin position="282"/>
        <end position="292"/>
    </location>
</feature>
<gene>
    <name evidence="4" type="ORF">C8F04DRAFT_1100354</name>
</gene>
<protein>
    <recommendedName>
        <fullName evidence="3">DUF6534 domain-containing protein</fullName>
    </recommendedName>
</protein>
<dbReference type="Pfam" id="PF20152">
    <property type="entry name" value="DUF6534"/>
    <property type="match status" value="1"/>
</dbReference>
<dbReference type="InterPro" id="IPR045339">
    <property type="entry name" value="DUF6534"/>
</dbReference>
<feature type="domain" description="DUF6534" evidence="3">
    <location>
        <begin position="165"/>
        <end position="251"/>
    </location>
</feature>
<feature type="region of interest" description="Disordered" evidence="1">
    <location>
        <begin position="282"/>
        <end position="308"/>
    </location>
</feature>
<dbReference type="PANTHER" id="PTHR40465">
    <property type="entry name" value="CHROMOSOME 1, WHOLE GENOME SHOTGUN SEQUENCE"/>
    <property type="match status" value="1"/>
</dbReference>
<feature type="compositionally biased region" description="Polar residues" evidence="1">
    <location>
        <begin position="299"/>
        <end position="308"/>
    </location>
</feature>
<evidence type="ECO:0000259" key="3">
    <source>
        <dbReference type="Pfam" id="PF20152"/>
    </source>
</evidence>
<keyword evidence="2" id="KW-0472">Membrane</keyword>
<dbReference type="AlphaFoldDB" id="A0AAD6SVL0"/>
<sequence>MKANIDNTYGVLFITAIVSACLYGVGILQFWMYIRKYHSKDPIVLKCLVITVMVCDTVQQALLCHAVYKYLVSSISDPAIRLSVVKTLIIELFFIFAIETLVQQFYCWRIFKIGRSLLLAGSVSILCLASTACTMVYAINAVRFALLAELISLQRLSIASNVLKAVGDVTISVVLIILLHSARTGFKRTTDLINRLMVFTFSTALPTGVCSLSGAISVGTSPSTFLYIFWFLLLGRFYTNSLLVTLNCREYIASDRDGEEPYALSLESRSLPIVFTPKQSNNTVFTPNQTNGIDGKGSLQDQKGLNQY</sequence>
<keyword evidence="2" id="KW-0812">Transmembrane</keyword>
<keyword evidence="2" id="KW-1133">Transmembrane helix</keyword>
<evidence type="ECO:0000256" key="2">
    <source>
        <dbReference type="SAM" id="Phobius"/>
    </source>
</evidence>
<organism evidence="4 5">
    <name type="scientific">Mycena alexandri</name>
    <dbReference type="NCBI Taxonomy" id="1745969"/>
    <lineage>
        <taxon>Eukaryota</taxon>
        <taxon>Fungi</taxon>
        <taxon>Dikarya</taxon>
        <taxon>Basidiomycota</taxon>
        <taxon>Agaricomycotina</taxon>
        <taxon>Agaricomycetes</taxon>
        <taxon>Agaricomycetidae</taxon>
        <taxon>Agaricales</taxon>
        <taxon>Marasmiineae</taxon>
        <taxon>Mycenaceae</taxon>
        <taxon>Mycena</taxon>
    </lineage>
</organism>
<reference evidence="4" key="1">
    <citation type="submission" date="2023-03" db="EMBL/GenBank/DDBJ databases">
        <title>Massive genome expansion in bonnet fungi (Mycena s.s.) driven by repeated elements and novel gene families across ecological guilds.</title>
        <authorList>
            <consortium name="Lawrence Berkeley National Laboratory"/>
            <person name="Harder C.B."/>
            <person name="Miyauchi S."/>
            <person name="Viragh M."/>
            <person name="Kuo A."/>
            <person name="Thoen E."/>
            <person name="Andreopoulos B."/>
            <person name="Lu D."/>
            <person name="Skrede I."/>
            <person name="Drula E."/>
            <person name="Henrissat B."/>
            <person name="Morin E."/>
            <person name="Kohler A."/>
            <person name="Barry K."/>
            <person name="LaButti K."/>
            <person name="Morin E."/>
            <person name="Salamov A."/>
            <person name="Lipzen A."/>
            <person name="Mereny Z."/>
            <person name="Hegedus B."/>
            <person name="Baldrian P."/>
            <person name="Stursova M."/>
            <person name="Weitz H."/>
            <person name="Taylor A."/>
            <person name="Grigoriev I.V."/>
            <person name="Nagy L.G."/>
            <person name="Martin F."/>
            <person name="Kauserud H."/>
        </authorList>
    </citation>
    <scope>NUCLEOTIDE SEQUENCE</scope>
    <source>
        <strain evidence="4">CBHHK200</strain>
    </source>
</reference>
<dbReference type="EMBL" id="JARJCM010000054">
    <property type="protein sequence ID" value="KAJ7034864.1"/>
    <property type="molecule type" value="Genomic_DNA"/>
</dbReference>